<dbReference type="InterPro" id="IPR001314">
    <property type="entry name" value="Peptidase_S1A"/>
</dbReference>
<dbReference type="Gene3D" id="2.40.10.10">
    <property type="entry name" value="Trypsin-like serine proteases"/>
    <property type="match status" value="2"/>
</dbReference>
<dbReference type="GO" id="GO:0004252">
    <property type="term" value="F:serine-type endopeptidase activity"/>
    <property type="evidence" value="ECO:0007669"/>
    <property type="project" value="InterPro"/>
</dbReference>
<dbReference type="MEROPS" id="S01.960"/>
<dbReference type="AlphaFoldDB" id="A3EXZ4"/>
<dbReference type="PROSITE" id="PS00134">
    <property type="entry name" value="TRYPSIN_HIS"/>
    <property type="match status" value="1"/>
</dbReference>
<protein>
    <recommendedName>
        <fullName evidence="4">Phenoloxidase-activating factor 2</fullName>
    </recommendedName>
    <alternativeName>
        <fullName evidence="5">Prophenoloxidase-activating factor II</fullName>
    </alternativeName>
</protein>
<sequence length="287" mass="31249">PNQPSATASPPEECGIRKAGDDFDLKITGEDSETLFGEFPWMVAVLRINASSTNGTLICGASLLSPFIVLTAAHCVNKIDMSELRVRAGEYNIGNDHEETLTHQDRTISAIHIHSNFSVRKLYNDVALLSVNEPFHYEPHIAPVCAPFVNTEYSAKEAFNPRTCLATGWGKTNFGDRVFSHKLKKVDLTIVNHNDCQNKLRTTRLGAGFRLDSTFICALGLGDTCQGDGGGPLVCATKSNPNKYIQVGIVSWGIGCGKDIPGVYASLLANAEWLTAEVNTMTVFRPF</sequence>
<feature type="domain" description="Peptidase S1" evidence="6">
    <location>
        <begin position="27"/>
        <end position="279"/>
    </location>
</feature>
<evidence type="ECO:0000256" key="1">
    <source>
        <dbReference type="ARBA" id="ARBA00004613"/>
    </source>
</evidence>
<dbReference type="Pfam" id="PF00089">
    <property type="entry name" value="Trypsin"/>
    <property type="match status" value="1"/>
</dbReference>
<evidence type="ECO:0000256" key="5">
    <source>
        <dbReference type="ARBA" id="ARBA00076468"/>
    </source>
</evidence>
<organism evidence="7">
    <name type="scientific">Maconellicoccus hirsutus</name>
    <name type="common">Pink hibiscus mealybug</name>
    <dbReference type="NCBI Taxonomy" id="177089"/>
    <lineage>
        <taxon>Eukaryota</taxon>
        <taxon>Metazoa</taxon>
        <taxon>Ecdysozoa</taxon>
        <taxon>Arthropoda</taxon>
        <taxon>Hexapoda</taxon>
        <taxon>Insecta</taxon>
        <taxon>Pterygota</taxon>
        <taxon>Neoptera</taxon>
        <taxon>Paraneoptera</taxon>
        <taxon>Hemiptera</taxon>
        <taxon>Sternorrhyncha</taxon>
        <taxon>Coccoidea</taxon>
        <taxon>Pseudococcidae</taxon>
        <taxon>Maconellicoccus</taxon>
    </lineage>
</organism>
<proteinExistence type="evidence at transcript level"/>
<evidence type="ECO:0000256" key="4">
    <source>
        <dbReference type="ARBA" id="ARBA00068096"/>
    </source>
</evidence>
<dbReference type="PANTHER" id="PTHR24258">
    <property type="entry name" value="SERINE PROTEASE-RELATED"/>
    <property type="match status" value="1"/>
</dbReference>
<dbReference type="PROSITE" id="PS50240">
    <property type="entry name" value="TRYPSIN_DOM"/>
    <property type="match status" value="1"/>
</dbReference>
<evidence type="ECO:0000313" key="7">
    <source>
        <dbReference type="EMBL" id="ABN12054.1"/>
    </source>
</evidence>
<dbReference type="EMBL" id="EF092062">
    <property type="protein sequence ID" value="ABN12054.1"/>
    <property type="molecule type" value="mRNA"/>
</dbReference>
<dbReference type="PRINTS" id="PR00722">
    <property type="entry name" value="CHYMOTRYPSIN"/>
</dbReference>
<evidence type="ECO:0000256" key="3">
    <source>
        <dbReference type="ARBA" id="ARBA00023157"/>
    </source>
</evidence>
<evidence type="ECO:0000259" key="6">
    <source>
        <dbReference type="PROSITE" id="PS50240"/>
    </source>
</evidence>
<dbReference type="PANTHER" id="PTHR24258:SF129">
    <property type="entry name" value="LP15124P-RELATED"/>
    <property type="match status" value="1"/>
</dbReference>
<comment type="subcellular location">
    <subcellularLocation>
        <location evidence="1">Secreted</location>
    </subcellularLocation>
</comment>
<dbReference type="CDD" id="cd00190">
    <property type="entry name" value="Tryp_SPc"/>
    <property type="match status" value="1"/>
</dbReference>
<dbReference type="InterPro" id="IPR043504">
    <property type="entry name" value="Peptidase_S1_PA_chymotrypsin"/>
</dbReference>
<dbReference type="FunFam" id="2.40.10.10:FF:000038">
    <property type="entry name" value="Serine protease"/>
    <property type="match status" value="1"/>
</dbReference>
<keyword evidence="3" id="KW-1015">Disulfide bond</keyword>
<dbReference type="SUPFAM" id="SSF50494">
    <property type="entry name" value="Trypsin-like serine proteases"/>
    <property type="match status" value="1"/>
</dbReference>
<name>A3EXZ4_MACHI</name>
<reference evidence="7" key="1">
    <citation type="submission" date="2006-10" db="EMBL/GenBank/DDBJ databases">
        <title>Expressed genes of the pink hibiscus mealybug, Maconellicoccus hirsutus.</title>
        <authorList>
            <person name="Hunter W.B."/>
            <person name="Hunnicutt L.E."/>
        </authorList>
    </citation>
    <scope>NUCLEOTIDE SEQUENCE</scope>
</reference>
<feature type="non-terminal residue" evidence="7">
    <location>
        <position position="1"/>
    </location>
</feature>
<evidence type="ECO:0000256" key="2">
    <source>
        <dbReference type="ARBA" id="ARBA00022525"/>
    </source>
</evidence>
<accession>A3EXZ4</accession>
<dbReference type="GO" id="GO:0005576">
    <property type="term" value="C:extracellular region"/>
    <property type="evidence" value="ECO:0007669"/>
    <property type="project" value="UniProtKB-SubCell"/>
</dbReference>
<dbReference type="GO" id="GO:0006508">
    <property type="term" value="P:proteolysis"/>
    <property type="evidence" value="ECO:0007669"/>
    <property type="project" value="InterPro"/>
</dbReference>
<dbReference type="SMART" id="SM00020">
    <property type="entry name" value="Tryp_SPc"/>
    <property type="match status" value="1"/>
</dbReference>
<dbReference type="InterPro" id="IPR001254">
    <property type="entry name" value="Trypsin_dom"/>
</dbReference>
<dbReference type="InterPro" id="IPR018114">
    <property type="entry name" value="TRYPSIN_HIS"/>
</dbReference>
<dbReference type="InterPro" id="IPR009003">
    <property type="entry name" value="Peptidase_S1_PA"/>
</dbReference>
<keyword evidence="2" id="KW-0964">Secreted</keyword>